<evidence type="ECO:0000313" key="1">
    <source>
        <dbReference type="EMBL" id="QIG78027.1"/>
    </source>
</evidence>
<protein>
    <submittedName>
        <fullName evidence="1">Uncharacterized protein</fullName>
    </submittedName>
</protein>
<gene>
    <name evidence="1" type="ORF">BAAZ0010002c01_00019</name>
</gene>
<name>A0A6G6XZP4_9CAUD</name>
<accession>A0A6G6XZP4</accession>
<reference evidence="1 2" key="1">
    <citation type="submission" date="2020-01" db="EMBL/GenBank/DDBJ databases">
        <title>Honey bees harbor a diverse gut virome engaging in nested strain-level interactions with the microbiota.</title>
        <authorList>
            <person name="Bonilla-Rosso G."/>
            <person name="Steiner T."/>
            <person name="Wichmann F."/>
            <person name="Bexkens E."/>
            <person name="Engel P."/>
        </authorList>
    </citation>
    <scope>NUCLEOTIDE SEQUENCE [LARGE SCALE GENOMIC DNA]</scope>
</reference>
<keyword evidence="2" id="KW-1185">Reference proteome</keyword>
<sequence>MTQLKMDKRLAGLPPREQARFRKADLYSDDPWNNARVTRAFRRHRKEMNFAAWNKGFQGNDILFADSVKNLLRIYSDNKSTDQYLRHSICGASELCLSLPDSTYWANIFDYPVQMTDIFGNLRVQWFIGYYAVCSACGCDSYDMIQDGCKGLQGVSLDIARQISIDCSKMLDNLVGRCYTKDDIEKFGVELRKGDSDD</sequence>
<dbReference type="EMBL" id="MT006233">
    <property type="protein sequence ID" value="QIG78027.1"/>
    <property type="molecule type" value="Genomic_DNA"/>
</dbReference>
<evidence type="ECO:0000313" key="2">
    <source>
        <dbReference type="Proteomes" id="UP000501444"/>
    </source>
</evidence>
<proteinExistence type="predicted"/>
<organism evidence="1 2">
    <name type="scientific">Bifidobacterium phage BadAztec1</name>
    <dbReference type="NCBI Taxonomy" id="2713243"/>
    <lineage>
        <taxon>Viruses</taxon>
        <taxon>Duplodnaviria</taxon>
        <taxon>Heunggongvirae</taxon>
        <taxon>Uroviricota</taxon>
        <taxon>Caudoviricetes</taxon>
        <taxon>Badaztecvirus</taxon>
        <taxon>Badaztecvirus badaztec1</taxon>
    </lineage>
</organism>
<dbReference type="Proteomes" id="UP000501444">
    <property type="component" value="Segment"/>
</dbReference>